<dbReference type="InterPro" id="IPR011009">
    <property type="entry name" value="Kinase-like_dom_sf"/>
</dbReference>
<evidence type="ECO:0000313" key="2">
    <source>
        <dbReference type="Proteomes" id="UP000635477"/>
    </source>
</evidence>
<dbReference type="Proteomes" id="UP000635477">
    <property type="component" value="Unassembled WGS sequence"/>
</dbReference>
<organism evidence="1 2">
    <name type="scientific">Fusarium zealandicum</name>
    <dbReference type="NCBI Taxonomy" id="1053134"/>
    <lineage>
        <taxon>Eukaryota</taxon>
        <taxon>Fungi</taxon>
        <taxon>Dikarya</taxon>
        <taxon>Ascomycota</taxon>
        <taxon>Pezizomycotina</taxon>
        <taxon>Sordariomycetes</taxon>
        <taxon>Hypocreomycetidae</taxon>
        <taxon>Hypocreales</taxon>
        <taxon>Nectriaceae</taxon>
        <taxon>Fusarium</taxon>
        <taxon>Fusarium staphyleae species complex</taxon>
    </lineage>
</organism>
<comment type="caution">
    <text evidence="1">The sequence shown here is derived from an EMBL/GenBank/DDBJ whole genome shotgun (WGS) entry which is preliminary data.</text>
</comment>
<sequence length="346" mass="39522">MSLESSYTTPVPYQPGTSLEIEVLEDCHCNLPFPRTFTAFISEMFSMTMSPVLDVTINTKSNSDFRAVLKLYDRRFGTTLRRILGKHKPHTPADEAVFQSFIQRGDIVPILHELEEERKTALIGPEAWHHVDDTPEGRARYEASLWQECNEHFDTETKAYARLKDLQGKSIPRMYAHVRVMVPNPDEPYSEIKGILLEVIPGYKLWDLSTSPLAPSDPKLWSGIVQSAVDAAHDINKRGIIMNDCGPRNVVVDKNSQCPFIIDLAHCGFKDRLIEEWTRAEEEGEGEQDWVPEVEYWVSVRGCDNSGAIGAVMTTRVLRENGWKLDIRYPDCERMIDEVRAVRLDR</sequence>
<reference evidence="1" key="2">
    <citation type="submission" date="2020-05" db="EMBL/GenBank/DDBJ databases">
        <authorList>
            <person name="Kim H.-S."/>
            <person name="Proctor R.H."/>
            <person name="Brown D.W."/>
        </authorList>
    </citation>
    <scope>NUCLEOTIDE SEQUENCE</scope>
    <source>
        <strain evidence="1">NRRL 22465</strain>
    </source>
</reference>
<accession>A0A8H4UTT8</accession>
<dbReference type="OrthoDB" id="5134445at2759"/>
<keyword evidence="2" id="KW-1185">Reference proteome</keyword>
<evidence type="ECO:0000313" key="1">
    <source>
        <dbReference type="EMBL" id="KAF4983728.1"/>
    </source>
</evidence>
<gene>
    <name evidence="1" type="ORF">FZEAL_944</name>
</gene>
<name>A0A8H4UTT8_9HYPO</name>
<evidence type="ECO:0008006" key="3">
    <source>
        <dbReference type="Google" id="ProtNLM"/>
    </source>
</evidence>
<protein>
    <recommendedName>
        <fullName evidence="3">Protein kinase domain-containing protein</fullName>
    </recommendedName>
</protein>
<proteinExistence type="predicted"/>
<reference evidence="1" key="1">
    <citation type="journal article" date="2020" name="BMC Genomics">
        <title>Correction to: Identification and distribution of gene clusters required for synthesis of sphingolipid metabolism inhibitors in diverse species of the filamentous fungus Fusarium.</title>
        <authorList>
            <person name="Kim H.S."/>
            <person name="Lohmar J.M."/>
            <person name="Busman M."/>
            <person name="Brown D.W."/>
            <person name="Naumann T.A."/>
            <person name="Divon H.H."/>
            <person name="Lysoe E."/>
            <person name="Uhlig S."/>
            <person name="Proctor R.H."/>
        </authorList>
    </citation>
    <scope>NUCLEOTIDE SEQUENCE</scope>
    <source>
        <strain evidence="1">NRRL 22465</strain>
    </source>
</reference>
<dbReference type="SUPFAM" id="SSF56112">
    <property type="entry name" value="Protein kinase-like (PK-like)"/>
    <property type="match status" value="1"/>
</dbReference>
<dbReference type="AlphaFoldDB" id="A0A8H4UTT8"/>
<dbReference type="EMBL" id="JABEYC010000052">
    <property type="protein sequence ID" value="KAF4983728.1"/>
    <property type="molecule type" value="Genomic_DNA"/>
</dbReference>